<dbReference type="Pfam" id="PF02074">
    <property type="entry name" value="Peptidase_M32"/>
    <property type="match status" value="1"/>
</dbReference>
<keyword evidence="1 4" id="KW-0121">Carboxypeptidase</keyword>
<feature type="binding site" evidence="2">
    <location>
        <position position="266"/>
    </location>
    <ligand>
        <name>Zn(2+)</name>
        <dbReference type="ChEBI" id="CHEBI:29105"/>
        <note>catalytic</note>
    </ligand>
</feature>
<organism evidence="4 5">
    <name type="scientific">Enterococcus faecalis TX4248</name>
    <dbReference type="NCBI Taxonomy" id="749495"/>
    <lineage>
        <taxon>Bacteria</taxon>
        <taxon>Bacillati</taxon>
        <taxon>Bacillota</taxon>
        <taxon>Bacilli</taxon>
        <taxon>Lactobacillales</taxon>
        <taxon>Enterococcaceae</taxon>
        <taxon>Enterococcus</taxon>
    </lineage>
</organism>
<evidence type="ECO:0000256" key="3">
    <source>
        <dbReference type="PIRSR" id="PIRSR006615-2"/>
    </source>
</evidence>
<comment type="function">
    <text evidence="1">Broad specificity carboxypetidase that releases amino acids sequentially from the C-terminus, including neutral, aromatic, polar and basic residues.</text>
</comment>
<comment type="caution">
    <text evidence="4">The sequence shown here is derived from an EMBL/GenBank/DDBJ whole genome shotgun (WGS) entry which is preliminary data.</text>
</comment>
<keyword evidence="1 4" id="KW-0378">Hydrolase</keyword>
<accession>A0A125W7R7</accession>
<dbReference type="EMBL" id="AEBR01000025">
    <property type="protein sequence ID" value="EFM83409.1"/>
    <property type="molecule type" value="Genomic_DNA"/>
</dbReference>
<dbReference type="CDD" id="cd06460">
    <property type="entry name" value="M32_Taq"/>
    <property type="match status" value="1"/>
</dbReference>
<gene>
    <name evidence="4" type="ORF">HMPREF9498_00865</name>
</gene>
<evidence type="ECO:0000256" key="2">
    <source>
        <dbReference type="PIRSR" id="PIRSR006615-1"/>
    </source>
</evidence>
<keyword evidence="1 2" id="KW-0479">Metal-binding</keyword>
<dbReference type="RefSeq" id="WP_002360566.1">
    <property type="nucleotide sequence ID" value="NZ_GL454430.1"/>
</dbReference>
<dbReference type="GO" id="GO:0004181">
    <property type="term" value="F:metallocarboxypeptidase activity"/>
    <property type="evidence" value="ECO:0007669"/>
    <property type="project" value="UniProtKB-UniRule"/>
</dbReference>
<comment type="catalytic activity">
    <reaction evidence="1">
        <text>Release of a C-terminal amino acid with broad specificity, except for -Pro.</text>
        <dbReference type="EC" id="3.4.17.19"/>
    </reaction>
</comment>
<dbReference type="SUPFAM" id="SSF55486">
    <property type="entry name" value="Metalloproteases ('zincins'), catalytic domain"/>
    <property type="match status" value="1"/>
</dbReference>
<reference evidence="4 5" key="1">
    <citation type="submission" date="2010-07" db="EMBL/GenBank/DDBJ databases">
        <authorList>
            <person name="Sid Ahmed O."/>
        </authorList>
    </citation>
    <scope>NUCLEOTIDE SEQUENCE [LARGE SCALE GENOMIC DNA]</scope>
    <source>
        <strain evidence="4 5">TX4248</strain>
    </source>
</reference>
<dbReference type="InterPro" id="IPR001333">
    <property type="entry name" value="Peptidase_M32_Taq"/>
</dbReference>
<protein>
    <recommendedName>
        <fullName evidence="1">Metal-dependent carboxypeptidase</fullName>
        <ecNumber evidence="1">3.4.17.19</ecNumber>
    </recommendedName>
</protein>
<dbReference type="AlphaFoldDB" id="A0A125W7R7"/>
<dbReference type="EC" id="3.4.17.19" evidence="1"/>
<dbReference type="GO" id="GO:0006508">
    <property type="term" value="P:proteolysis"/>
    <property type="evidence" value="ECO:0007669"/>
    <property type="project" value="UniProtKB-UniRule"/>
</dbReference>
<feature type="binding site" evidence="2">
    <location>
        <position position="262"/>
    </location>
    <ligand>
        <name>Zn(2+)</name>
        <dbReference type="ChEBI" id="CHEBI:29105"/>
        <note>catalytic</note>
    </ligand>
</feature>
<keyword evidence="1" id="KW-0645">Protease</keyword>
<evidence type="ECO:0000256" key="1">
    <source>
        <dbReference type="PIRNR" id="PIRNR006615"/>
    </source>
</evidence>
<dbReference type="PANTHER" id="PTHR34217:SF1">
    <property type="entry name" value="CARBOXYPEPTIDASE 1"/>
    <property type="match status" value="1"/>
</dbReference>
<dbReference type="Proteomes" id="UP000004846">
    <property type="component" value="Unassembled WGS sequence"/>
</dbReference>
<comment type="cofactor">
    <cofactor evidence="2">
        <name>Zn(2+)</name>
        <dbReference type="ChEBI" id="CHEBI:29105"/>
    </cofactor>
    <text evidence="2">Binds 1 zinc ion per subunit.</text>
</comment>
<dbReference type="GO" id="GO:0046872">
    <property type="term" value="F:metal ion binding"/>
    <property type="evidence" value="ECO:0007669"/>
    <property type="project" value="UniProtKB-KW"/>
</dbReference>
<dbReference type="PANTHER" id="PTHR34217">
    <property type="entry name" value="METAL-DEPENDENT CARBOXYPEPTIDASE"/>
    <property type="match status" value="1"/>
</dbReference>
<proteinExistence type="inferred from homology"/>
<keyword evidence="2" id="KW-0862">Zinc</keyword>
<comment type="similarity">
    <text evidence="1">Belongs to the peptidase M32 family.</text>
</comment>
<dbReference type="HOGENOM" id="CLU_032916_1_1_9"/>
<sequence length="498" mass="57721">MKEAVFLQEVKEIQLLKNALTLLDWDSSTGMPEKSSPFRGEVEGYLTGLYFERSIGPVIQEALAYFETRPEELSELGKLVFEKVKEEYALNKNVPAERMQEYVKVLNQAHTDWLKARAAQDFGLLEETLTKVVAFQKEFIPYWQKEEKTPYDVLLNQFEPGMTVEKLDQVFDQVKQGIQEIRTVLAEKGTPPRTDFLSRKMTKEQQRRFVIGVVEQLGYDFSKGRLDDTVHPFMTALNRNDARITTRWEENNFSMATFGVIHEAGHGMYEQNFDPKFDFTPLSEGASMGIHESQSLFNEIIIGSNRAFWQKQYPFFQECAEGTFDDIAFEDFYASLKETKASLIRIDSDSLTYPLHIIIRYEIEKMLFNGSLEVADLPKVWNEKYQEYLGVSPENDLEGVLQDVHWSGGSFGYFPSYALGYMYAAQLFHAMKQELSVDEILASEDYSDIRKWLTQHIHQYGASRKPNQLIYDATGEELNPSYLIDYMKAIYFDVYHVQ</sequence>
<dbReference type="PRINTS" id="PR00998">
    <property type="entry name" value="CRBOXYPTASET"/>
</dbReference>
<dbReference type="Gene3D" id="1.10.1370.30">
    <property type="match status" value="1"/>
</dbReference>
<feature type="binding site" evidence="2">
    <location>
        <position position="292"/>
    </location>
    <ligand>
        <name>Zn(2+)</name>
        <dbReference type="ChEBI" id="CHEBI:29105"/>
        <note>catalytic</note>
    </ligand>
</feature>
<evidence type="ECO:0000313" key="5">
    <source>
        <dbReference type="Proteomes" id="UP000004846"/>
    </source>
</evidence>
<dbReference type="PIRSF" id="PIRSF006615">
    <property type="entry name" value="Zn_crbxpep_Taq"/>
    <property type="match status" value="1"/>
</dbReference>
<name>A0A125W7R7_ENTFL</name>
<dbReference type="PROSITE" id="PS52034">
    <property type="entry name" value="PEPTIDASE_M32"/>
    <property type="match status" value="1"/>
</dbReference>
<evidence type="ECO:0000313" key="4">
    <source>
        <dbReference type="EMBL" id="EFM83409.1"/>
    </source>
</evidence>
<feature type="active site" description="Proton donor/acceptor" evidence="3">
    <location>
        <position position="263"/>
    </location>
</feature>
<keyword evidence="1" id="KW-0482">Metalloprotease</keyword>